<name>A0A8S2UKX4_9BILA</name>
<feature type="non-terminal residue" evidence="1">
    <location>
        <position position="1"/>
    </location>
</feature>
<proteinExistence type="predicted"/>
<gene>
    <name evidence="1" type="ORF">SMN809_LOCUS26984</name>
</gene>
<evidence type="ECO:0000313" key="1">
    <source>
        <dbReference type="EMBL" id="CAF4321722.1"/>
    </source>
</evidence>
<reference evidence="1" key="1">
    <citation type="submission" date="2021-02" db="EMBL/GenBank/DDBJ databases">
        <authorList>
            <person name="Nowell W R."/>
        </authorList>
    </citation>
    <scope>NUCLEOTIDE SEQUENCE</scope>
</reference>
<sequence length="27" mass="2931">MDYTYGQSNDYPLRIVVPSDSVGAIIG</sequence>
<dbReference type="Proteomes" id="UP000676336">
    <property type="component" value="Unassembled WGS sequence"/>
</dbReference>
<feature type="non-terminal residue" evidence="1">
    <location>
        <position position="27"/>
    </location>
</feature>
<dbReference type="EMBL" id="CAJOBI010040444">
    <property type="protein sequence ID" value="CAF4321722.1"/>
    <property type="molecule type" value="Genomic_DNA"/>
</dbReference>
<protein>
    <submittedName>
        <fullName evidence="1">Uncharacterized protein</fullName>
    </submittedName>
</protein>
<accession>A0A8S2UKX4</accession>
<dbReference type="AlphaFoldDB" id="A0A8S2UKX4"/>
<evidence type="ECO:0000313" key="2">
    <source>
        <dbReference type="Proteomes" id="UP000676336"/>
    </source>
</evidence>
<organism evidence="1 2">
    <name type="scientific">Rotaria magnacalcarata</name>
    <dbReference type="NCBI Taxonomy" id="392030"/>
    <lineage>
        <taxon>Eukaryota</taxon>
        <taxon>Metazoa</taxon>
        <taxon>Spiralia</taxon>
        <taxon>Gnathifera</taxon>
        <taxon>Rotifera</taxon>
        <taxon>Eurotatoria</taxon>
        <taxon>Bdelloidea</taxon>
        <taxon>Philodinida</taxon>
        <taxon>Philodinidae</taxon>
        <taxon>Rotaria</taxon>
    </lineage>
</organism>
<comment type="caution">
    <text evidence="1">The sequence shown here is derived from an EMBL/GenBank/DDBJ whole genome shotgun (WGS) entry which is preliminary data.</text>
</comment>